<keyword evidence="7" id="KW-1185">Reference proteome</keyword>
<organism evidence="6 7">
    <name type="scientific">Daphnia pulex</name>
    <name type="common">Water flea</name>
    <dbReference type="NCBI Taxonomy" id="6669"/>
    <lineage>
        <taxon>Eukaryota</taxon>
        <taxon>Metazoa</taxon>
        <taxon>Ecdysozoa</taxon>
        <taxon>Arthropoda</taxon>
        <taxon>Crustacea</taxon>
        <taxon>Branchiopoda</taxon>
        <taxon>Diplostraca</taxon>
        <taxon>Cladocera</taxon>
        <taxon>Anomopoda</taxon>
        <taxon>Daphniidae</taxon>
        <taxon>Daphnia</taxon>
    </lineage>
</organism>
<sequence>MKLLIWFLVCFTLIAGAFSQSERPSSKVSIRPSLHQRKSTFLQRTKLRQTSAASYGKRVEYVYCDPRAPPSCVKNVNETFCLKDNDYPEKDVKYYIEYDPLVLKKYADIAFQSADNLIDGVTSLEEKHFDYSLYNGNAFSKGNWVGGEGYICPSEVLYVRPKRALNADGEWRVIIQDIAYYTQTHRIETCLYPDASCRTIAPCHRTKCVQKYVYHRMLSYDPCDVPKGIFIDIFKLPSACSCHIPARFY</sequence>
<dbReference type="GO" id="GO:0008083">
    <property type="term" value="F:growth factor activity"/>
    <property type="evidence" value="ECO:0000318"/>
    <property type="project" value="GO_Central"/>
</dbReference>
<dbReference type="SUPFAM" id="SSF57501">
    <property type="entry name" value="Cystine-knot cytokines"/>
    <property type="match status" value="1"/>
</dbReference>
<dbReference type="OMA" id="SCHIPAR"/>
<dbReference type="KEGG" id="dpx:DAPPUDRAFT_313480"/>
<protein>
    <recommendedName>
        <fullName evidence="5">Spaetzle domain-containing protein</fullName>
    </recommendedName>
</protein>
<dbReference type="InterPro" id="IPR032104">
    <property type="entry name" value="Spaetzle"/>
</dbReference>
<dbReference type="PANTHER" id="PTHR23199:SF12">
    <property type="entry name" value="NEUROTROPHIN 1-RELATED"/>
    <property type="match status" value="1"/>
</dbReference>
<evidence type="ECO:0000313" key="7">
    <source>
        <dbReference type="Proteomes" id="UP000000305"/>
    </source>
</evidence>
<evidence type="ECO:0000313" key="6">
    <source>
        <dbReference type="EMBL" id="EFX86028.1"/>
    </source>
</evidence>
<dbReference type="HOGENOM" id="CLU_092569_0_0_1"/>
<feature type="chain" id="PRO_5003240568" description="Spaetzle domain-containing protein" evidence="4">
    <location>
        <begin position="20"/>
        <end position="249"/>
    </location>
</feature>
<evidence type="ECO:0000256" key="1">
    <source>
        <dbReference type="ARBA" id="ARBA00022729"/>
    </source>
</evidence>
<dbReference type="OrthoDB" id="10064289at2759"/>
<reference evidence="6 7" key="1">
    <citation type="journal article" date="2011" name="Science">
        <title>The ecoresponsive genome of Daphnia pulex.</title>
        <authorList>
            <person name="Colbourne J.K."/>
            <person name="Pfrender M.E."/>
            <person name="Gilbert D."/>
            <person name="Thomas W.K."/>
            <person name="Tucker A."/>
            <person name="Oakley T.H."/>
            <person name="Tokishita S."/>
            <person name="Aerts A."/>
            <person name="Arnold G.J."/>
            <person name="Basu M.K."/>
            <person name="Bauer D.J."/>
            <person name="Caceres C.E."/>
            <person name="Carmel L."/>
            <person name="Casola C."/>
            <person name="Choi J.H."/>
            <person name="Detter J.C."/>
            <person name="Dong Q."/>
            <person name="Dusheyko S."/>
            <person name="Eads B.D."/>
            <person name="Frohlich T."/>
            <person name="Geiler-Samerotte K.A."/>
            <person name="Gerlach D."/>
            <person name="Hatcher P."/>
            <person name="Jogdeo S."/>
            <person name="Krijgsveld J."/>
            <person name="Kriventseva E.V."/>
            <person name="Kultz D."/>
            <person name="Laforsch C."/>
            <person name="Lindquist E."/>
            <person name="Lopez J."/>
            <person name="Manak J.R."/>
            <person name="Muller J."/>
            <person name="Pangilinan J."/>
            <person name="Patwardhan R.P."/>
            <person name="Pitluck S."/>
            <person name="Pritham E.J."/>
            <person name="Rechtsteiner A."/>
            <person name="Rho M."/>
            <person name="Rogozin I.B."/>
            <person name="Sakarya O."/>
            <person name="Salamov A."/>
            <person name="Schaack S."/>
            <person name="Shapiro H."/>
            <person name="Shiga Y."/>
            <person name="Skalitzky C."/>
            <person name="Smith Z."/>
            <person name="Souvorov A."/>
            <person name="Sung W."/>
            <person name="Tang Z."/>
            <person name="Tsuchiya D."/>
            <person name="Tu H."/>
            <person name="Vos H."/>
            <person name="Wang M."/>
            <person name="Wolf Y.I."/>
            <person name="Yamagata H."/>
            <person name="Yamada T."/>
            <person name="Ye Y."/>
            <person name="Shaw J.R."/>
            <person name="Andrews J."/>
            <person name="Crease T.J."/>
            <person name="Tang H."/>
            <person name="Lucas S.M."/>
            <person name="Robertson H.M."/>
            <person name="Bork P."/>
            <person name="Koonin E.V."/>
            <person name="Zdobnov E.M."/>
            <person name="Grigoriev I.V."/>
            <person name="Lynch M."/>
            <person name="Boore J.L."/>
        </authorList>
    </citation>
    <scope>NUCLEOTIDE SEQUENCE [LARGE SCALE GENOMIC DNA]</scope>
</reference>
<dbReference type="PANTHER" id="PTHR23199">
    <property type="entry name" value="NEUROTROPHIN 1-RELATED"/>
    <property type="match status" value="1"/>
</dbReference>
<accession>E9G392</accession>
<dbReference type="eggNOG" id="ENOG502RZ0W">
    <property type="taxonomic scope" value="Eukaryota"/>
</dbReference>
<dbReference type="GO" id="GO:0005615">
    <property type="term" value="C:extracellular space"/>
    <property type="evidence" value="ECO:0007669"/>
    <property type="project" value="UniProtKB-ARBA"/>
</dbReference>
<dbReference type="STRING" id="6669.E9G392"/>
<dbReference type="GO" id="GO:0005576">
    <property type="term" value="C:extracellular region"/>
    <property type="evidence" value="ECO:0000318"/>
    <property type="project" value="GO_Central"/>
</dbReference>
<feature type="domain" description="Spaetzle" evidence="5">
    <location>
        <begin position="150"/>
        <end position="244"/>
    </location>
</feature>
<dbReference type="Gene3D" id="2.10.90.10">
    <property type="entry name" value="Cystine-knot cytokines"/>
    <property type="match status" value="1"/>
</dbReference>
<dbReference type="EMBL" id="GL732531">
    <property type="protein sequence ID" value="EFX86028.1"/>
    <property type="molecule type" value="Genomic_DNA"/>
</dbReference>
<keyword evidence="2" id="KW-1015">Disulfide bond</keyword>
<dbReference type="FunFam" id="2.10.90.10:FF:000035">
    <property type="entry name" value="Spz1"/>
    <property type="match status" value="1"/>
</dbReference>
<dbReference type="GO" id="GO:0045087">
    <property type="term" value="P:innate immune response"/>
    <property type="evidence" value="ECO:0000318"/>
    <property type="project" value="GO_Central"/>
</dbReference>
<feature type="signal peptide" evidence="4">
    <location>
        <begin position="1"/>
        <end position="19"/>
    </location>
</feature>
<evidence type="ECO:0000256" key="2">
    <source>
        <dbReference type="ARBA" id="ARBA00023157"/>
    </source>
</evidence>
<gene>
    <name evidence="6" type="ORF">DAPPUDRAFT_313480</name>
</gene>
<evidence type="ECO:0000256" key="3">
    <source>
        <dbReference type="ARBA" id="ARBA00023180"/>
    </source>
</evidence>
<proteinExistence type="predicted"/>
<keyword evidence="3" id="KW-0325">Glycoprotein</keyword>
<dbReference type="InterPro" id="IPR052444">
    <property type="entry name" value="Spz/Toll_ligand-like"/>
</dbReference>
<dbReference type="InterPro" id="IPR029034">
    <property type="entry name" value="Cystine-knot_cytokine"/>
</dbReference>
<dbReference type="Pfam" id="PF16077">
    <property type="entry name" value="Spaetzle"/>
    <property type="match status" value="1"/>
</dbReference>
<dbReference type="AlphaFoldDB" id="E9G392"/>
<dbReference type="PhylomeDB" id="E9G392"/>
<dbReference type="Proteomes" id="UP000000305">
    <property type="component" value="Unassembled WGS sequence"/>
</dbReference>
<dbReference type="GO" id="GO:0021556">
    <property type="term" value="P:central nervous system formation"/>
    <property type="evidence" value="ECO:0000318"/>
    <property type="project" value="GO_Central"/>
</dbReference>
<dbReference type="GO" id="GO:0005121">
    <property type="term" value="F:Toll binding"/>
    <property type="evidence" value="ECO:0000318"/>
    <property type="project" value="GO_Central"/>
</dbReference>
<name>E9G392_DAPPU</name>
<keyword evidence="1 4" id="KW-0732">Signal</keyword>
<evidence type="ECO:0000256" key="4">
    <source>
        <dbReference type="SAM" id="SignalP"/>
    </source>
</evidence>
<dbReference type="InParanoid" id="E9G392"/>
<evidence type="ECO:0000259" key="5">
    <source>
        <dbReference type="Pfam" id="PF16077"/>
    </source>
</evidence>